<dbReference type="PROSITE" id="PS00041">
    <property type="entry name" value="HTH_ARAC_FAMILY_1"/>
    <property type="match status" value="1"/>
</dbReference>
<dbReference type="RefSeq" id="WP_172239685.1">
    <property type="nucleotide sequence ID" value="NZ_BMDD01000001.1"/>
</dbReference>
<keyword evidence="1" id="KW-0805">Transcription regulation</keyword>
<protein>
    <recommendedName>
        <fullName evidence="4">HTH araC/xylS-type domain-containing protein</fullName>
    </recommendedName>
</protein>
<evidence type="ECO:0000256" key="1">
    <source>
        <dbReference type="ARBA" id="ARBA00023015"/>
    </source>
</evidence>
<evidence type="ECO:0000256" key="2">
    <source>
        <dbReference type="ARBA" id="ARBA00023125"/>
    </source>
</evidence>
<dbReference type="SUPFAM" id="SSF51215">
    <property type="entry name" value="Regulatory protein AraC"/>
    <property type="match status" value="1"/>
</dbReference>
<dbReference type="SUPFAM" id="SSF46689">
    <property type="entry name" value="Homeodomain-like"/>
    <property type="match status" value="2"/>
</dbReference>
<dbReference type="EMBL" id="BMDD01000001">
    <property type="protein sequence ID" value="GGH71720.1"/>
    <property type="molecule type" value="Genomic_DNA"/>
</dbReference>
<dbReference type="Gene3D" id="2.60.120.10">
    <property type="entry name" value="Jelly Rolls"/>
    <property type="match status" value="1"/>
</dbReference>
<dbReference type="InterPro" id="IPR018060">
    <property type="entry name" value="HTH_AraC"/>
</dbReference>
<organism evidence="5 6">
    <name type="scientific">Saccharibacillus endophyticus</name>
    <dbReference type="NCBI Taxonomy" id="2060666"/>
    <lineage>
        <taxon>Bacteria</taxon>
        <taxon>Bacillati</taxon>
        <taxon>Bacillota</taxon>
        <taxon>Bacilli</taxon>
        <taxon>Bacillales</taxon>
        <taxon>Paenibacillaceae</taxon>
        <taxon>Saccharibacillus</taxon>
    </lineage>
</organism>
<evidence type="ECO:0000313" key="5">
    <source>
        <dbReference type="EMBL" id="GGH71720.1"/>
    </source>
</evidence>
<evidence type="ECO:0000313" key="6">
    <source>
        <dbReference type="Proteomes" id="UP000605427"/>
    </source>
</evidence>
<dbReference type="InterPro" id="IPR003313">
    <property type="entry name" value="AraC-bd"/>
</dbReference>
<gene>
    <name evidence="5" type="ORF">GCM10007362_09100</name>
</gene>
<dbReference type="PROSITE" id="PS01124">
    <property type="entry name" value="HTH_ARAC_FAMILY_2"/>
    <property type="match status" value="1"/>
</dbReference>
<feature type="domain" description="HTH araC/xylS-type" evidence="4">
    <location>
        <begin position="190"/>
        <end position="288"/>
    </location>
</feature>
<accession>A0ABQ1ZN40</accession>
<name>A0ABQ1ZN40_9BACL</name>
<dbReference type="InterPro" id="IPR014710">
    <property type="entry name" value="RmlC-like_jellyroll"/>
</dbReference>
<dbReference type="InterPro" id="IPR020449">
    <property type="entry name" value="Tscrpt_reg_AraC-type_HTH"/>
</dbReference>
<dbReference type="PANTHER" id="PTHR43280">
    <property type="entry name" value="ARAC-FAMILY TRANSCRIPTIONAL REGULATOR"/>
    <property type="match status" value="1"/>
</dbReference>
<sequence length="293" mass="33352">MKLEVFSDLSERLNYNLPDFPLYARKGSLRHFDRYAAAYHWHPDVEFILILDGSMEYFVNGQTISLSKGEGIFVNSKRLHYGFSAAQTDCTFLVVVIHPSLLGGGTLAGKAYFEQKFGSATEHFLLLQPEVGWQQEVLDSIRAVYEDMHDGSENLFRRMSQAANLCALVSDHIQSAPQQDNDEHAWMLIRAMTRHIHQNHEKKLTIDEIASAGSVCRSTCCSLFKKHLGQTPNNYLIQYRIQKSCEMLKETERSVGEIALASGFQTSSYFSSVFRKHMGFSPQHFRQTVEAVK</sequence>
<reference evidence="6" key="1">
    <citation type="journal article" date="2019" name="Int. J. Syst. Evol. Microbiol.">
        <title>The Global Catalogue of Microorganisms (GCM) 10K type strain sequencing project: providing services to taxonomists for standard genome sequencing and annotation.</title>
        <authorList>
            <consortium name="The Broad Institute Genomics Platform"/>
            <consortium name="The Broad Institute Genome Sequencing Center for Infectious Disease"/>
            <person name="Wu L."/>
            <person name="Ma J."/>
        </authorList>
    </citation>
    <scope>NUCLEOTIDE SEQUENCE [LARGE SCALE GENOMIC DNA]</scope>
    <source>
        <strain evidence="6">CCM 8702</strain>
    </source>
</reference>
<dbReference type="Pfam" id="PF12833">
    <property type="entry name" value="HTH_18"/>
    <property type="match status" value="1"/>
</dbReference>
<dbReference type="CDD" id="cd02209">
    <property type="entry name" value="cupin_XRE_C"/>
    <property type="match status" value="1"/>
</dbReference>
<dbReference type="Proteomes" id="UP000605427">
    <property type="component" value="Unassembled WGS sequence"/>
</dbReference>
<dbReference type="Pfam" id="PF02311">
    <property type="entry name" value="AraC_binding"/>
    <property type="match status" value="1"/>
</dbReference>
<dbReference type="InterPro" id="IPR009057">
    <property type="entry name" value="Homeodomain-like_sf"/>
</dbReference>
<keyword evidence="2" id="KW-0238">DNA-binding</keyword>
<dbReference type="InterPro" id="IPR037923">
    <property type="entry name" value="HTH-like"/>
</dbReference>
<keyword evidence="6" id="KW-1185">Reference proteome</keyword>
<dbReference type="InterPro" id="IPR018062">
    <property type="entry name" value="HTH_AraC-typ_CS"/>
</dbReference>
<comment type="caution">
    <text evidence="5">The sequence shown here is derived from an EMBL/GenBank/DDBJ whole genome shotgun (WGS) entry which is preliminary data.</text>
</comment>
<dbReference type="SMART" id="SM00342">
    <property type="entry name" value="HTH_ARAC"/>
    <property type="match status" value="1"/>
</dbReference>
<dbReference type="PRINTS" id="PR00032">
    <property type="entry name" value="HTHARAC"/>
</dbReference>
<dbReference type="PANTHER" id="PTHR43280:SF28">
    <property type="entry name" value="HTH-TYPE TRANSCRIPTIONAL ACTIVATOR RHAS"/>
    <property type="match status" value="1"/>
</dbReference>
<evidence type="ECO:0000259" key="4">
    <source>
        <dbReference type="PROSITE" id="PS01124"/>
    </source>
</evidence>
<keyword evidence="3" id="KW-0804">Transcription</keyword>
<evidence type="ECO:0000256" key="3">
    <source>
        <dbReference type="ARBA" id="ARBA00023163"/>
    </source>
</evidence>
<proteinExistence type="predicted"/>
<dbReference type="Gene3D" id="1.10.10.60">
    <property type="entry name" value="Homeodomain-like"/>
    <property type="match status" value="2"/>
</dbReference>